<gene>
    <name evidence="1" type="ORF">V5799_031133</name>
</gene>
<organism evidence="1 2">
    <name type="scientific">Amblyomma americanum</name>
    <name type="common">Lone star tick</name>
    <dbReference type="NCBI Taxonomy" id="6943"/>
    <lineage>
        <taxon>Eukaryota</taxon>
        <taxon>Metazoa</taxon>
        <taxon>Ecdysozoa</taxon>
        <taxon>Arthropoda</taxon>
        <taxon>Chelicerata</taxon>
        <taxon>Arachnida</taxon>
        <taxon>Acari</taxon>
        <taxon>Parasitiformes</taxon>
        <taxon>Ixodida</taxon>
        <taxon>Ixodoidea</taxon>
        <taxon>Ixodidae</taxon>
        <taxon>Amblyomminae</taxon>
        <taxon>Amblyomma</taxon>
    </lineage>
</organism>
<dbReference type="Proteomes" id="UP001321473">
    <property type="component" value="Unassembled WGS sequence"/>
</dbReference>
<evidence type="ECO:0000313" key="1">
    <source>
        <dbReference type="EMBL" id="KAK8775521.1"/>
    </source>
</evidence>
<proteinExistence type="predicted"/>
<dbReference type="AlphaFoldDB" id="A0AAQ4ELN1"/>
<sequence>MMFSKELQDAAQAPNPHGLPLAWIADFMMNPDNLWKRHPMDNLESRVGLKCQLSYHLKTCKTIFNIKYASWPAVLEFLVDHEASTPAHDLFGNILRYCILRGKGMPITHSGPIDDSDIPEDMRSNIIVRKALTMLTIHNPNYPTTGVPLEMTGKFRDLLYHRLIADQYSCIPLKASDKKPGDNRKYEENHSSRSADFEGALSNAPFIHNGLISSKEEHLHNMIKNLKDVTMQSKTVKNKGMERTYINFVNEKMNSFNGVNMIIPEPTILSGGLHYVLWTQKTPTITGVPEYEYFILKSSRLCPGVDMMASANDYTIPVILYLAIHGALFTMLDSQVSKRSLSNLQHWCNKLSNWLFGIEQQRTIKRTFVEPATTIMLNSRDNPRARAAYEKIFIQAQQAASVLNSTSSANESVQDPQNLIRSIRGGAHLEFLIRKKTVNGQKIFVEDYKPLFAGRGDQYDKNKRYIGYMNMCFQPILHNGAPTLRITFGSCIMKPYTQNFNESVYVTGGGDTPLDIDMALELPFNYINDDAEGNEDEKDSIVGETCSVTSEEVPPVDTAETDSVQDIYGPPLTSLEIDTDGLSVDFSAGFKDRKRASEEALLDSRHRHRLASNYFHRNQQHERRKTFRV</sequence>
<evidence type="ECO:0000313" key="2">
    <source>
        <dbReference type="Proteomes" id="UP001321473"/>
    </source>
</evidence>
<name>A0AAQ4ELN1_AMBAM</name>
<dbReference type="EMBL" id="JARKHS020014029">
    <property type="protein sequence ID" value="KAK8775521.1"/>
    <property type="molecule type" value="Genomic_DNA"/>
</dbReference>
<keyword evidence="2" id="KW-1185">Reference proteome</keyword>
<reference evidence="1 2" key="1">
    <citation type="journal article" date="2023" name="Arcadia Sci">
        <title>De novo assembly of a long-read Amblyomma americanum tick genome.</title>
        <authorList>
            <person name="Chou S."/>
            <person name="Poskanzer K.E."/>
            <person name="Rollins M."/>
            <person name="Thuy-Boun P.S."/>
        </authorList>
    </citation>
    <scope>NUCLEOTIDE SEQUENCE [LARGE SCALE GENOMIC DNA]</scope>
    <source>
        <strain evidence="1">F_SG_1</strain>
        <tissue evidence="1">Salivary glands</tissue>
    </source>
</reference>
<accession>A0AAQ4ELN1</accession>
<comment type="caution">
    <text evidence="1">The sequence shown here is derived from an EMBL/GenBank/DDBJ whole genome shotgun (WGS) entry which is preliminary data.</text>
</comment>
<protein>
    <submittedName>
        <fullName evidence="1">Uncharacterized protein</fullName>
    </submittedName>
</protein>